<dbReference type="Gene3D" id="1.20.89.10">
    <property type="entry name" value="Nitrogenase Molybdenum-iron Protein, subunit B, domain 4"/>
    <property type="match status" value="1"/>
</dbReference>
<dbReference type="RefSeq" id="WP_132015170.1">
    <property type="nucleotide sequence ID" value="NZ_SLUN01000019.1"/>
</dbReference>
<sequence>MSVNHQPRPAVSVTTNACKLCTPLGACLAFRGIEGTVPLLHGSQGCSTYIRRYIISHFKEPIDVASSNFSESSAIFGGGVNLATALQNVTAQYHPELIAVASTCLSETIGDDVPLFIRQYRREHPERPPEIIHVSTPSYRGTHMDGFHAAVRAAVDELAEAGAPERRINLFPGLVSPADLRHLKEIMADFGVDYTLLPDYSETLDGEIWQEYQKIAPGGTPLAAIRRTGRAMASFEFSGTIAAEHSTGNLLKERFGISYLQTAMPIGVRACDQFFTKLAEVSGNPIPDCYRKERGRLVDSYVDGHKYIFGKRAVLYGEEDLVVSLAGFLAEIGVIPVLCASGGESGRLAEAVQAAAPEVADRITVRDGADFMDIAELAEKLQPDLIVGNSKGYPLARKLQIPLIRVGFPIHDRLGGQRLLHLGYRGTQALFDRIVNAVIERQQDASPVGYSYM</sequence>
<dbReference type="OrthoDB" id="9800746at2"/>
<dbReference type="AlphaFoldDB" id="A0A4R1RF74"/>
<dbReference type="GO" id="GO:0016163">
    <property type="term" value="F:nitrogenase activity"/>
    <property type="evidence" value="ECO:0007669"/>
    <property type="project" value="InterPro"/>
</dbReference>
<dbReference type="InterPro" id="IPR050152">
    <property type="entry name" value="ChlB/BchB/BchZ"/>
</dbReference>
<evidence type="ECO:0000313" key="5">
    <source>
        <dbReference type="Proteomes" id="UP000295008"/>
    </source>
</evidence>
<dbReference type="InterPro" id="IPR000510">
    <property type="entry name" value="Nase/OxRdtase_comp1"/>
</dbReference>
<evidence type="ECO:0000313" key="4">
    <source>
        <dbReference type="EMBL" id="TCL64222.1"/>
    </source>
</evidence>
<accession>A0A4R1RF74</accession>
<keyword evidence="5" id="KW-1185">Reference proteome</keyword>
<dbReference type="Proteomes" id="UP000295008">
    <property type="component" value="Unassembled WGS sequence"/>
</dbReference>
<dbReference type="PANTHER" id="PTHR33712">
    <property type="entry name" value="LIGHT-INDEPENDENT PROTOCHLOROPHYLLIDE REDUCTASE SUBUNIT B"/>
    <property type="match status" value="1"/>
</dbReference>
<reference evidence="4 5" key="1">
    <citation type="submission" date="2019-03" db="EMBL/GenBank/DDBJ databases">
        <title>Genomic Encyclopedia of Type Strains, Phase IV (KMG-IV): sequencing the most valuable type-strain genomes for metagenomic binning, comparative biology and taxonomic classification.</title>
        <authorList>
            <person name="Goeker M."/>
        </authorList>
    </citation>
    <scope>NUCLEOTIDE SEQUENCE [LARGE SCALE GENOMIC DNA]</scope>
    <source>
        <strain evidence="4 5">LX-B</strain>
    </source>
</reference>
<dbReference type="PANTHER" id="PTHR33712:SF7">
    <property type="entry name" value="LIGHT-INDEPENDENT PROTOCHLOROPHYLLIDE REDUCTASE SUBUNIT B"/>
    <property type="match status" value="1"/>
</dbReference>
<dbReference type="EMBL" id="SLUN01000019">
    <property type="protein sequence ID" value="TCL64222.1"/>
    <property type="molecule type" value="Genomic_DNA"/>
</dbReference>
<organism evidence="4 5">
    <name type="scientific">Hydrogenispora ethanolica</name>
    <dbReference type="NCBI Taxonomy" id="1082276"/>
    <lineage>
        <taxon>Bacteria</taxon>
        <taxon>Bacillati</taxon>
        <taxon>Bacillota</taxon>
        <taxon>Hydrogenispora</taxon>
    </lineage>
</organism>
<comment type="caution">
    <text evidence="4">The sequence shown here is derived from an EMBL/GenBank/DDBJ whole genome shotgun (WGS) entry which is preliminary data.</text>
</comment>
<proteinExistence type="inferred from homology"/>
<evidence type="ECO:0000256" key="1">
    <source>
        <dbReference type="ARBA" id="ARBA00023231"/>
    </source>
</evidence>
<comment type="similarity">
    <text evidence="2">Belongs to the NifD/NifK/NifE/NifN family.</text>
</comment>
<dbReference type="Gene3D" id="3.40.50.1980">
    <property type="entry name" value="Nitrogenase molybdenum iron protein domain"/>
    <property type="match status" value="3"/>
</dbReference>
<evidence type="ECO:0000256" key="2">
    <source>
        <dbReference type="RuleBase" id="RU004021"/>
    </source>
</evidence>
<protein>
    <submittedName>
        <fullName evidence="4">Nitrogenase molybdenum-iron protein NifN</fullName>
    </submittedName>
</protein>
<gene>
    <name evidence="4" type="ORF">EDC14_101927</name>
</gene>
<keyword evidence="1 2" id="KW-0535">Nitrogen fixation</keyword>
<dbReference type="PROSITE" id="PS00699">
    <property type="entry name" value="NITROGENASE_1_1"/>
    <property type="match status" value="1"/>
</dbReference>
<dbReference type="InterPro" id="IPR000318">
    <property type="entry name" value="Nase_comp1_CS"/>
</dbReference>
<name>A0A4R1RF74_HYDET</name>
<evidence type="ECO:0000259" key="3">
    <source>
        <dbReference type="Pfam" id="PF00148"/>
    </source>
</evidence>
<dbReference type="SUPFAM" id="SSF53807">
    <property type="entry name" value="Helical backbone' metal receptor"/>
    <property type="match status" value="1"/>
</dbReference>
<dbReference type="Pfam" id="PF00148">
    <property type="entry name" value="Oxidored_nitro"/>
    <property type="match status" value="1"/>
</dbReference>
<feature type="domain" description="Nitrogenase/oxidoreductase component 1" evidence="3">
    <location>
        <begin position="21"/>
        <end position="438"/>
    </location>
</feature>